<dbReference type="HOGENOM" id="CLU_027580_0_0_1"/>
<feature type="compositionally biased region" description="Polar residues" evidence="1">
    <location>
        <begin position="298"/>
        <end position="309"/>
    </location>
</feature>
<feature type="compositionally biased region" description="Basic and acidic residues" evidence="1">
    <location>
        <begin position="225"/>
        <end position="235"/>
    </location>
</feature>
<evidence type="ECO:0000313" key="2">
    <source>
        <dbReference type="EMBL" id="KFH42446.1"/>
    </source>
</evidence>
<dbReference type="EMBL" id="JPKY01000094">
    <property type="protein sequence ID" value="KFH42446.1"/>
    <property type="molecule type" value="Genomic_DNA"/>
</dbReference>
<sequence length="459" mass="50351">MGLKSRQTDPSIQSVSLIGSWDNFTSYYPMELDSRRGKGMWKGCHTFRDIICDDDFSKTRQGGLSMGQTYYYYYEVDGSTETFDASMPSTTACPYLPGQTVNTMAVPSQKSLRYRSASLNSMRITDYQAVDPQAKFISPTPAPQTLPEPAEIRKRSAPGFLRQAASSRSLSPAPAWRRLFGHKGHNDDRGRSRERDDQSVASLSTCENRSAASSRSRNRSISPESLRRFLSDDIPSRPGSNLSERPTLIIPEDIAEENEDDDNFVTSATSESQSYFTGLSAPPARRSPTPESAPLTIKNLSSLTINSERPSPKPQALAGEAPILEPVSHPHSSNLTWATSSAMASPLSATTPDDESLTFYVDKDDDDVDDDEPTHHEQPERAQLTLQPKFTGYGLPRHGDEAAKAMVEATPTFGGSFRHQLIATPAPGSKFLPIPVDTGVDSFASELDLMVHTIGTKDD</sequence>
<feature type="compositionally biased region" description="Basic and acidic residues" evidence="1">
    <location>
        <begin position="184"/>
        <end position="198"/>
    </location>
</feature>
<evidence type="ECO:0000313" key="3">
    <source>
        <dbReference type="Proteomes" id="UP000029964"/>
    </source>
</evidence>
<dbReference type="OrthoDB" id="5422351at2759"/>
<accession>A0A086SZB4</accession>
<name>A0A086SZB4_HAPC1</name>
<dbReference type="Proteomes" id="UP000029964">
    <property type="component" value="Unassembled WGS sequence"/>
</dbReference>
<feature type="compositionally biased region" description="Polar residues" evidence="1">
    <location>
        <begin position="264"/>
        <end position="277"/>
    </location>
</feature>
<dbReference type="STRING" id="857340.A0A086SZB4"/>
<proteinExistence type="predicted"/>
<organism evidence="2 3">
    <name type="scientific">Hapsidospora chrysogenum (strain ATCC 11550 / CBS 779.69 / DSM 880 / IAM 14645 / JCM 23072 / IMI 49137)</name>
    <name type="common">Acremonium chrysogenum</name>
    <dbReference type="NCBI Taxonomy" id="857340"/>
    <lineage>
        <taxon>Eukaryota</taxon>
        <taxon>Fungi</taxon>
        <taxon>Dikarya</taxon>
        <taxon>Ascomycota</taxon>
        <taxon>Pezizomycotina</taxon>
        <taxon>Sordariomycetes</taxon>
        <taxon>Hypocreomycetidae</taxon>
        <taxon>Hypocreales</taxon>
        <taxon>Bionectriaceae</taxon>
        <taxon>Hapsidospora</taxon>
    </lineage>
</organism>
<feature type="compositionally biased region" description="Low complexity" evidence="1">
    <location>
        <begin position="161"/>
        <end position="178"/>
    </location>
</feature>
<feature type="compositionally biased region" description="Polar residues" evidence="1">
    <location>
        <begin position="330"/>
        <end position="351"/>
    </location>
</feature>
<reference evidence="3" key="1">
    <citation type="journal article" date="2014" name="Genome Announc.">
        <title>Genome sequence and annotation of Acremonium chrysogenum, producer of the beta-lactam antibiotic cephalosporin C.</title>
        <authorList>
            <person name="Terfehr D."/>
            <person name="Dahlmann T.A."/>
            <person name="Specht T."/>
            <person name="Zadra I."/>
            <person name="Kuernsteiner H."/>
            <person name="Kueck U."/>
        </authorList>
    </citation>
    <scope>NUCLEOTIDE SEQUENCE [LARGE SCALE GENOMIC DNA]</scope>
    <source>
        <strain evidence="3">ATCC 11550 / CBS 779.69 / DSM 880 / IAM 14645 / JCM 23072 / IMI 49137</strain>
    </source>
</reference>
<keyword evidence="3" id="KW-1185">Reference proteome</keyword>
<evidence type="ECO:0000256" key="1">
    <source>
        <dbReference type="SAM" id="MobiDB-lite"/>
    </source>
</evidence>
<gene>
    <name evidence="2" type="ORF">ACRE_068340</name>
</gene>
<dbReference type="AlphaFoldDB" id="A0A086SZB4"/>
<dbReference type="PANTHER" id="PTHR40625">
    <property type="entry name" value="GTP-BINDING PROTEIN ESDC-RELATED"/>
    <property type="match status" value="1"/>
</dbReference>
<feature type="compositionally biased region" description="Acidic residues" evidence="1">
    <location>
        <begin position="363"/>
        <end position="372"/>
    </location>
</feature>
<comment type="caution">
    <text evidence="2">The sequence shown here is derived from an EMBL/GenBank/DDBJ whole genome shotgun (WGS) entry which is preliminary data.</text>
</comment>
<feature type="region of interest" description="Disordered" evidence="1">
    <location>
        <begin position="161"/>
        <end position="381"/>
    </location>
</feature>
<feature type="compositionally biased region" description="Acidic residues" evidence="1">
    <location>
        <begin position="253"/>
        <end position="263"/>
    </location>
</feature>
<dbReference type="PANTHER" id="PTHR40625:SF1">
    <property type="entry name" value="AMP-ACTIVATED PROTEIN KINASE GLYCOGEN-BINDING DOMAIN-CONTAINING PROTEIN"/>
    <property type="match status" value="1"/>
</dbReference>
<protein>
    <submittedName>
        <fullName evidence="2">Uncharacterized protein</fullName>
    </submittedName>
</protein>